<dbReference type="EMBL" id="JAHRIQ010086742">
    <property type="protein sequence ID" value="MEQ2249817.1"/>
    <property type="molecule type" value="Genomic_DNA"/>
</dbReference>
<comment type="caution">
    <text evidence="1">The sequence shown here is derived from an EMBL/GenBank/DDBJ whole genome shotgun (WGS) entry which is preliminary data.</text>
</comment>
<reference evidence="1 2" key="1">
    <citation type="submission" date="2021-06" db="EMBL/GenBank/DDBJ databases">
        <authorList>
            <person name="Palmer J.M."/>
        </authorList>
    </citation>
    <scope>NUCLEOTIDE SEQUENCE [LARGE SCALE GENOMIC DNA]</scope>
    <source>
        <strain evidence="2">if_2019</strain>
        <tissue evidence="1">Muscle</tissue>
    </source>
</reference>
<proteinExistence type="predicted"/>
<evidence type="ECO:0000313" key="1">
    <source>
        <dbReference type="EMBL" id="MEQ2249817.1"/>
    </source>
</evidence>
<dbReference type="Proteomes" id="UP001482620">
    <property type="component" value="Unassembled WGS sequence"/>
</dbReference>
<accession>A0ABV0V155</accession>
<organism evidence="1 2">
    <name type="scientific">Ilyodon furcidens</name>
    <name type="common">goldbreast splitfin</name>
    <dbReference type="NCBI Taxonomy" id="33524"/>
    <lineage>
        <taxon>Eukaryota</taxon>
        <taxon>Metazoa</taxon>
        <taxon>Chordata</taxon>
        <taxon>Craniata</taxon>
        <taxon>Vertebrata</taxon>
        <taxon>Euteleostomi</taxon>
        <taxon>Actinopterygii</taxon>
        <taxon>Neopterygii</taxon>
        <taxon>Teleostei</taxon>
        <taxon>Neoteleostei</taxon>
        <taxon>Acanthomorphata</taxon>
        <taxon>Ovalentaria</taxon>
        <taxon>Atherinomorphae</taxon>
        <taxon>Cyprinodontiformes</taxon>
        <taxon>Goodeidae</taxon>
        <taxon>Ilyodon</taxon>
    </lineage>
</organism>
<gene>
    <name evidence="1" type="ORF">ILYODFUR_033334</name>
</gene>
<name>A0ABV0V155_9TELE</name>
<sequence length="121" mass="13616">MLPPIYLQKLLNCIKQPESPNILQTFRVLANINAAEADIHGKWTDLPVIPTTQSTRATFTLSYTHLYTDVLPRVTFTCDQRNLESNPQLLDCKTTTLPTEPQSATCELHIAYSDTVITINL</sequence>
<keyword evidence="2" id="KW-1185">Reference proteome</keyword>
<protein>
    <submittedName>
        <fullName evidence="1">Uncharacterized protein</fullName>
    </submittedName>
</protein>
<evidence type="ECO:0000313" key="2">
    <source>
        <dbReference type="Proteomes" id="UP001482620"/>
    </source>
</evidence>